<feature type="coiled-coil region" evidence="1">
    <location>
        <begin position="211"/>
        <end position="266"/>
    </location>
</feature>
<feature type="region of interest" description="Disordered" evidence="2">
    <location>
        <begin position="490"/>
        <end position="517"/>
    </location>
</feature>
<dbReference type="GO" id="GO:0042138">
    <property type="term" value="P:meiotic DNA double-strand break formation"/>
    <property type="evidence" value="ECO:0007669"/>
    <property type="project" value="InterPro"/>
</dbReference>
<evidence type="ECO:0008006" key="5">
    <source>
        <dbReference type="Google" id="ProtNLM"/>
    </source>
</evidence>
<evidence type="ECO:0000256" key="2">
    <source>
        <dbReference type="SAM" id="MobiDB-lite"/>
    </source>
</evidence>
<proteinExistence type="predicted"/>
<evidence type="ECO:0000313" key="4">
    <source>
        <dbReference type="Proteomes" id="UP000823561"/>
    </source>
</evidence>
<dbReference type="GO" id="GO:0006310">
    <property type="term" value="P:DNA recombination"/>
    <property type="evidence" value="ECO:0007669"/>
    <property type="project" value="InterPro"/>
</dbReference>
<dbReference type="InterPro" id="IPR031529">
    <property type="entry name" value="IHO1"/>
</dbReference>
<keyword evidence="4" id="KW-1185">Reference proteome</keyword>
<name>A0AAV6GKI0_9TELE</name>
<evidence type="ECO:0000256" key="1">
    <source>
        <dbReference type="SAM" id="Coils"/>
    </source>
</evidence>
<feature type="region of interest" description="Disordered" evidence="2">
    <location>
        <begin position="40"/>
        <end position="61"/>
    </location>
</feature>
<dbReference type="EMBL" id="JADWDJ010000010">
    <property type="protein sequence ID" value="KAG5274974.1"/>
    <property type="molecule type" value="Genomic_DNA"/>
</dbReference>
<feature type="compositionally biased region" description="Low complexity" evidence="2">
    <location>
        <begin position="335"/>
        <end position="345"/>
    </location>
</feature>
<dbReference type="Pfam" id="PF15771">
    <property type="entry name" value="IHO1"/>
    <property type="match status" value="1"/>
</dbReference>
<dbReference type="PANTHER" id="PTHR35662:SF1">
    <property type="entry name" value="INTERACTOR OF HORMAD1 PROTEIN 1"/>
    <property type="match status" value="1"/>
</dbReference>
<accession>A0AAV6GKI0</accession>
<feature type="region of interest" description="Disordered" evidence="2">
    <location>
        <begin position="331"/>
        <end position="352"/>
    </location>
</feature>
<dbReference type="GO" id="GO:0007129">
    <property type="term" value="P:homologous chromosome pairing at meiosis"/>
    <property type="evidence" value="ECO:0007669"/>
    <property type="project" value="TreeGrafter"/>
</dbReference>
<organism evidence="3 4">
    <name type="scientific">Alosa alosa</name>
    <name type="common">allis shad</name>
    <dbReference type="NCBI Taxonomy" id="278164"/>
    <lineage>
        <taxon>Eukaryota</taxon>
        <taxon>Metazoa</taxon>
        <taxon>Chordata</taxon>
        <taxon>Craniata</taxon>
        <taxon>Vertebrata</taxon>
        <taxon>Euteleostomi</taxon>
        <taxon>Actinopterygii</taxon>
        <taxon>Neopterygii</taxon>
        <taxon>Teleostei</taxon>
        <taxon>Clupei</taxon>
        <taxon>Clupeiformes</taxon>
        <taxon>Clupeoidei</taxon>
        <taxon>Clupeidae</taxon>
        <taxon>Alosa</taxon>
    </lineage>
</organism>
<protein>
    <recommendedName>
        <fullName evidence="5">Interactor of HORMAD1 protein 1</fullName>
    </recommendedName>
</protein>
<gene>
    <name evidence="3" type="ORF">AALO_G00142200</name>
</gene>
<sequence length="613" mass="68717">MSERTPVQSPGKINVDDYQRRLRERTMKTNTWNIKEILNIPYGSGGSKVSSKSGTSSDYSSLTDSQFLLGSQFWPENSQALSQDVSFSSRNTKQNSEEGSELRVSANYHAKPYLFGGDTETHSTTNSKPTIGVLDRFEEDKKRAKDKSESETIHHEFLKLHDSLEKVIRLLENVNDSGEATHKGLVEGINGLTRTIKESMASVWDGITPKIEAVIMKLNSQSQTLKEMEDREAKLVTATKDLSTHLQDLQRNMDSLKVEHGQEQTVLVELQSLLTATAEARSQRSASRPVQMVSSEVQTSPGLVEQFCVVSEEKRVFEGVRLCGPSATRLHAKPSEPTLPLSSSTKQTNTDYDQTVPTKATLCPLPTNQQERVMHMASDGLNESLWQQSFCRQALKAAGDADIVSGSALQEPRRQYALRQRVMQSSCFLGSMQEDSQMVAIADKPQNRVMPAREEVMAPNFSTCGGPQKTWSKKRPRGKRRALIPQNVPSVYRGAGQGNGFHKSRPNHKEEEEEDDDELYPMYETKNKALRENIKPAFTLKENKQVSVHNDNGNGRQHVWNMWSQNTDSVQHWSACDGVDRRPKGKAKVKAKAGIPQKANESLWNLFDFDDSD</sequence>
<evidence type="ECO:0000313" key="3">
    <source>
        <dbReference type="EMBL" id="KAG5274974.1"/>
    </source>
</evidence>
<keyword evidence="1" id="KW-0175">Coiled coil</keyword>
<comment type="caution">
    <text evidence="3">The sequence shown here is derived from an EMBL/GenBank/DDBJ whole genome shotgun (WGS) entry which is preliminary data.</text>
</comment>
<dbReference type="GO" id="GO:0000794">
    <property type="term" value="C:condensed nuclear chromosome"/>
    <property type="evidence" value="ECO:0007669"/>
    <property type="project" value="TreeGrafter"/>
</dbReference>
<dbReference type="AlphaFoldDB" id="A0AAV6GKI0"/>
<feature type="compositionally biased region" description="Low complexity" evidence="2">
    <location>
        <begin position="47"/>
        <end position="61"/>
    </location>
</feature>
<reference evidence="3" key="1">
    <citation type="submission" date="2020-10" db="EMBL/GenBank/DDBJ databases">
        <title>Chromosome-scale genome assembly of the Allis shad, Alosa alosa.</title>
        <authorList>
            <person name="Margot Z."/>
            <person name="Christophe K."/>
            <person name="Cabau C."/>
            <person name="Louis A."/>
            <person name="Berthelot C."/>
            <person name="Parey E."/>
            <person name="Roest Crollius H."/>
            <person name="Montfort J."/>
            <person name="Robinson-Rechavi M."/>
            <person name="Bucao C."/>
            <person name="Bouchez O."/>
            <person name="Gislard M."/>
            <person name="Lluch J."/>
            <person name="Milhes M."/>
            <person name="Lampietro C."/>
            <person name="Lopez Roques C."/>
            <person name="Donnadieu C."/>
            <person name="Braasch I."/>
            <person name="Desvignes T."/>
            <person name="Postlethwait J."/>
            <person name="Bobe J."/>
            <person name="Guiguen Y."/>
        </authorList>
    </citation>
    <scope>NUCLEOTIDE SEQUENCE</scope>
    <source>
        <strain evidence="3">M-15738</strain>
        <tissue evidence="3">Blood</tissue>
    </source>
</reference>
<dbReference type="PANTHER" id="PTHR35662">
    <property type="entry name" value="INTERACTOR OF HORMAD1 PROTEIN 1"/>
    <property type="match status" value="1"/>
</dbReference>
<dbReference type="Proteomes" id="UP000823561">
    <property type="component" value="Chromosome 10"/>
</dbReference>